<keyword evidence="3" id="KW-0223">Dioxygenase</keyword>
<reference evidence="6" key="1">
    <citation type="submission" date="2018-05" db="EMBL/GenBank/DDBJ databases">
        <authorList>
            <person name="Lanie J.A."/>
            <person name="Ng W.-L."/>
            <person name="Kazmierczak K.M."/>
            <person name="Andrzejewski T.M."/>
            <person name="Davidsen T.M."/>
            <person name="Wayne K.J."/>
            <person name="Tettelin H."/>
            <person name="Glass J.I."/>
            <person name="Rusch D."/>
            <person name="Podicherti R."/>
            <person name="Tsui H.-C.T."/>
            <person name="Winkler M.E."/>
        </authorList>
    </citation>
    <scope>NUCLEOTIDE SEQUENCE</scope>
</reference>
<keyword evidence="5" id="KW-0408">Iron</keyword>
<dbReference type="PANTHER" id="PTHR12918">
    <property type="entry name" value="CYSTEINE DIOXYGENASE"/>
    <property type="match status" value="1"/>
</dbReference>
<dbReference type="GO" id="GO:0016702">
    <property type="term" value="F:oxidoreductase activity, acting on single donors with incorporation of molecular oxygen, incorporation of two atoms of oxygen"/>
    <property type="evidence" value="ECO:0007669"/>
    <property type="project" value="InterPro"/>
</dbReference>
<evidence type="ECO:0000256" key="5">
    <source>
        <dbReference type="ARBA" id="ARBA00023004"/>
    </source>
</evidence>
<evidence type="ECO:0000256" key="1">
    <source>
        <dbReference type="ARBA" id="ARBA00006622"/>
    </source>
</evidence>
<proteinExistence type="inferred from homology"/>
<dbReference type="GO" id="GO:0008198">
    <property type="term" value="F:ferrous iron binding"/>
    <property type="evidence" value="ECO:0007669"/>
    <property type="project" value="TreeGrafter"/>
</dbReference>
<gene>
    <name evidence="6" type="ORF">METZ01_LOCUS11166</name>
</gene>
<dbReference type="EMBL" id="UINC01000610">
    <property type="protein sequence ID" value="SUZ58312.1"/>
    <property type="molecule type" value="Genomic_DNA"/>
</dbReference>
<evidence type="ECO:0000313" key="6">
    <source>
        <dbReference type="EMBL" id="SUZ58312.1"/>
    </source>
</evidence>
<organism evidence="6">
    <name type="scientific">marine metagenome</name>
    <dbReference type="NCBI Taxonomy" id="408172"/>
    <lineage>
        <taxon>unclassified sequences</taxon>
        <taxon>metagenomes</taxon>
        <taxon>ecological metagenomes</taxon>
    </lineage>
</organism>
<accession>A0A381NUM0</accession>
<dbReference type="PANTHER" id="PTHR12918:SF1">
    <property type="entry name" value="CYSTEINE DIOXYGENASE TYPE 1"/>
    <property type="match status" value="1"/>
</dbReference>
<comment type="similarity">
    <text evidence="1">Belongs to the cysteine dioxygenase family.</text>
</comment>
<protein>
    <recommendedName>
        <fullName evidence="7">Cysteine dioxygenase</fullName>
    </recommendedName>
</protein>
<dbReference type="InterPro" id="IPR010300">
    <property type="entry name" value="CDO_1"/>
</dbReference>
<evidence type="ECO:0000256" key="4">
    <source>
        <dbReference type="ARBA" id="ARBA00023002"/>
    </source>
</evidence>
<dbReference type="AlphaFoldDB" id="A0A381NUM0"/>
<dbReference type="InterPro" id="IPR011051">
    <property type="entry name" value="RmlC_Cupin_sf"/>
</dbReference>
<dbReference type="InterPro" id="IPR014710">
    <property type="entry name" value="RmlC-like_jellyroll"/>
</dbReference>
<name>A0A381NUM0_9ZZZZ</name>
<keyword evidence="2" id="KW-0479">Metal-binding</keyword>
<dbReference type="SUPFAM" id="SSF51182">
    <property type="entry name" value="RmlC-like cupins"/>
    <property type="match status" value="1"/>
</dbReference>
<evidence type="ECO:0000256" key="3">
    <source>
        <dbReference type="ARBA" id="ARBA00022964"/>
    </source>
</evidence>
<keyword evidence="4" id="KW-0560">Oxidoreductase</keyword>
<dbReference type="Pfam" id="PF05995">
    <property type="entry name" value="CDO_I"/>
    <property type="match status" value="1"/>
</dbReference>
<dbReference type="CDD" id="cd10548">
    <property type="entry name" value="cupin_CDO"/>
    <property type="match status" value="1"/>
</dbReference>
<dbReference type="Gene3D" id="2.60.120.10">
    <property type="entry name" value="Jelly Rolls"/>
    <property type="match status" value="1"/>
</dbReference>
<evidence type="ECO:0008006" key="7">
    <source>
        <dbReference type="Google" id="ProtNLM"/>
    </source>
</evidence>
<evidence type="ECO:0000256" key="2">
    <source>
        <dbReference type="ARBA" id="ARBA00022723"/>
    </source>
</evidence>
<sequence>MNPFIQSLKLFSEKNFPIKEVSDFISKSQFSVKLLEQYSHFSVDTYTRNMIYKDPNFEILLICWDTGQMAPIHGHEGEKCWFKVISGALEICNYKVESKTPLRLKQIEKIHAPAGYVDGPADIHSVNNCYKEPVVTLHVYAKPYDSCEIYDLKKKQIKRLQMDYYSINGQLC</sequence>